<protein>
    <submittedName>
        <fullName evidence="3">Membrane protein</fullName>
    </submittedName>
</protein>
<dbReference type="InterPro" id="IPR011642">
    <property type="entry name" value="Gate_dom"/>
</dbReference>
<feature type="transmembrane region" description="Helical" evidence="1">
    <location>
        <begin position="178"/>
        <end position="199"/>
    </location>
</feature>
<feature type="transmembrane region" description="Helical" evidence="1">
    <location>
        <begin position="17"/>
        <end position="35"/>
    </location>
</feature>
<dbReference type="AlphaFoldDB" id="A0A6G8F346"/>
<evidence type="ECO:0000313" key="3">
    <source>
        <dbReference type="EMBL" id="QIM10588.1"/>
    </source>
</evidence>
<dbReference type="PANTHER" id="PTHR35793">
    <property type="entry name" value="INNER MEMBRANE PROTEIN YJIG"/>
    <property type="match status" value="1"/>
</dbReference>
<dbReference type="InterPro" id="IPR052549">
    <property type="entry name" value="SpmB"/>
</dbReference>
<feature type="transmembrane region" description="Helical" evidence="1">
    <location>
        <begin position="248"/>
        <end position="266"/>
    </location>
</feature>
<evidence type="ECO:0000256" key="1">
    <source>
        <dbReference type="SAM" id="Phobius"/>
    </source>
</evidence>
<sequence length="384" mass="41348">MDVWGQLADATFSSAKSAFLIALHLTGILCFWLGMMKIAEKSGIAGWLARGLYPLFHKIMPDIPKNSPALGSIVMNIAANMLGLDNAATPMGIKAMEQLQADNKRKDTASNAQILFMVINSSSVTLIPITILMYRSELGSTNPGLVFLPILFATAISTIVGFLSVAFIQKLNIFNRVFLVYSAVFIGIISALGISFAFLGAELRNAVASDLGNFILISIIAVFIICGLSRKINVYDEFINGAKEGFNLAVSIIPYLVAMLVAIAWFRCSGILDLFILGVEKFFAYFNINTDFVPALPTALLKPLSGSGARAMMVETMQTYGADSFPGFVSSVVQGSTETTFYVLAVYFGAVKISNTRHALPCALLADVAGIVAAIALSYWFYIG</sequence>
<dbReference type="EMBL" id="MN990731">
    <property type="protein sequence ID" value="QIM10588.1"/>
    <property type="molecule type" value="Genomic_DNA"/>
</dbReference>
<feature type="domain" description="Nucleoside transporter/FeoB GTPase Gate" evidence="2">
    <location>
        <begin position="24"/>
        <end position="133"/>
    </location>
</feature>
<keyword evidence="1" id="KW-0812">Transmembrane</keyword>
<accession>A0A6G8F346</accession>
<feature type="transmembrane region" description="Helical" evidence="1">
    <location>
        <begin position="362"/>
        <end position="382"/>
    </location>
</feature>
<feature type="transmembrane region" description="Helical" evidence="1">
    <location>
        <begin position="211"/>
        <end position="228"/>
    </location>
</feature>
<keyword evidence="1" id="KW-0472">Membrane</keyword>
<dbReference type="Pfam" id="PF07670">
    <property type="entry name" value="Gate"/>
    <property type="match status" value="2"/>
</dbReference>
<dbReference type="PANTHER" id="PTHR35793:SF2">
    <property type="entry name" value="INNER MEMBRANE PROTEIN YJIG"/>
    <property type="match status" value="1"/>
</dbReference>
<organism evidence="3">
    <name type="scientific">uncultured Alphaproteobacteria bacterium</name>
    <dbReference type="NCBI Taxonomy" id="91750"/>
    <lineage>
        <taxon>Bacteria</taxon>
        <taxon>Pseudomonadati</taxon>
        <taxon>Pseudomonadota</taxon>
        <taxon>Alphaproteobacteria</taxon>
        <taxon>environmental samples</taxon>
    </lineage>
</organism>
<feature type="transmembrane region" description="Helical" evidence="1">
    <location>
        <begin position="146"/>
        <end position="166"/>
    </location>
</feature>
<evidence type="ECO:0000259" key="2">
    <source>
        <dbReference type="Pfam" id="PF07670"/>
    </source>
</evidence>
<proteinExistence type="predicted"/>
<reference evidence="3" key="1">
    <citation type="journal article" date="2020" name="J. ISSAAS">
        <title>Lactobacilli and other gastrointestinal microbiota of Peromyscus leucopus, reservoir host for agents of Lyme disease and other zoonoses in North America.</title>
        <authorList>
            <person name="Milovic A."/>
            <person name="Bassam K."/>
            <person name="Shao H."/>
            <person name="Chatzistamou I."/>
            <person name="Tufts D.M."/>
            <person name="Diuk-Wasser M."/>
            <person name="Barbour A.G."/>
        </authorList>
    </citation>
    <scope>NUCLEOTIDE SEQUENCE</scope>
    <source>
        <strain evidence="3">LL90</strain>
    </source>
</reference>
<dbReference type="InterPro" id="IPR011415">
    <property type="entry name" value="SpmA_SpmB"/>
</dbReference>
<gene>
    <name evidence="3" type="ORF">PlAlph_4800</name>
</gene>
<feature type="transmembrane region" description="Helical" evidence="1">
    <location>
        <begin position="328"/>
        <end position="350"/>
    </location>
</feature>
<feature type="domain" description="Nucleoside transporter/FeoB GTPase Gate" evidence="2">
    <location>
        <begin position="250"/>
        <end position="353"/>
    </location>
</feature>
<dbReference type="PIRSF" id="PIRSF036542">
    <property type="entry name" value="SpmA_SpmB"/>
    <property type="match status" value="1"/>
</dbReference>
<name>A0A6G8F346_9PROT</name>
<feature type="transmembrane region" description="Helical" evidence="1">
    <location>
        <begin position="114"/>
        <end position="134"/>
    </location>
</feature>
<dbReference type="GO" id="GO:0005886">
    <property type="term" value="C:plasma membrane"/>
    <property type="evidence" value="ECO:0007669"/>
    <property type="project" value="TreeGrafter"/>
</dbReference>
<keyword evidence="1" id="KW-1133">Transmembrane helix</keyword>